<dbReference type="EMBL" id="CP012333">
    <property type="protein sequence ID" value="AKU94607.1"/>
    <property type="molecule type" value="Genomic_DNA"/>
</dbReference>
<dbReference type="AlphaFoldDB" id="A0A0K1PM57"/>
<keyword evidence="1" id="KW-0813">Transport</keyword>
<dbReference type="Gene3D" id="3.40.50.300">
    <property type="entry name" value="P-loop containing nucleotide triphosphate hydrolases"/>
    <property type="match status" value="1"/>
</dbReference>
<dbReference type="GO" id="GO:0016887">
    <property type="term" value="F:ATP hydrolysis activity"/>
    <property type="evidence" value="ECO:0007669"/>
    <property type="project" value="InterPro"/>
</dbReference>
<dbReference type="KEGG" id="llu:AKJ09_01271"/>
<proteinExistence type="predicted"/>
<dbReference type="PANTHER" id="PTHR43023:SF3">
    <property type="entry name" value="PROTEIN TRIGALACTOSYLDIACYLGLYCEROL 3, CHLOROPLASTIC"/>
    <property type="match status" value="1"/>
</dbReference>
<dbReference type="SMART" id="SM00382">
    <property type="entry name" value="AAA"/>
    <property type="match status" value="1"/>
</dbReference>
<evidence type="ECO:0000256" key="3">
    <source>
        <dbReference type="ARBA" id="ARBA00022840"/>
    </source>
</evidence>
<keyword evidence="3 5" id="KW-0067">ATP-binding</keyword>
<keyword evidence="6" id="KW-1185">Reference proteome</keyword>
<dbReference type="PANTHER" id="PTHR43023">
    <property type="entry name" value="PROTEIN TRIGALACTOSYLDIACYLGLYCEROL 3, CHLOROPLASTIC"/>
    <property type="match status" value="1"/>
</dbReference>
<name>A0A0K1PM57_9BACT</name>
<dbReference type="GO" id="GO:0005524">
    <property type="term" value="F:ATP binding"/>
    <property type="evidence" value="ECO:0007669"/>
    <property type="project" value="UniProtKB-KW"/>
</dbReference>
<evidence type="ECO:0000256" key="2">
    <source>
        <dbReference type="ARBA" id="ARBA00022741"/>
    </source>
</evidence>
<evidence type="ECO:0000313" key="5">
    <source>
        <dbReference type="EMBL" id="AKU94607.1"/>
    </source>
</evidence>
<organism evidence="5 6">
    <name type="scientific">Labilithrix luteola</name>
    <dbReference type="NCBI Taxonomy" id="1391654"/>
    <lineage>
        <taxon>Bacteria</taxon>
        <taxon>Pseudomonadati</taxon>
        <taxon>Myxococcota</taxon>
        <taxon>Polyangia</taxon>
        <taxon>Polyangiales</taxon>
        <taxon>Labilitrichaceae</taxon>
        <taxon>Labilithrix</taxon>
    </lineage>
</organism>
<dbReference type="Proteomes" id="UP000064967">
    <property type="component" value="Chromosome"/>
</dbReference>
<dbReference type="PROSITE" id="PS50893">
    <property type="entry name" value="ABC_TRANSPORTER_2"/>
    <property type="match status" value="1"/>
</dbReference>
<dbReference type="InterPro" id="IPR003439">
    <property type="entry name" value="ABC_transporter-like_ATP-bd"/>
</dbReference>
<dbReference type="SUPFAM" id="SSF52540">
    <property type="entry name" value="P-loop containing nucleoside triphosphate hydrolases"/>
    <property type="match status" value="1"/>
</dbReference>
<dbReference type="PATRIC" id="fig|1391654.3.peg.1286"/>
<reference evidence="5 6" key="1">
    <citation type="submission" date="2015-08" db="EMBL/GenBank/DDBJ databases">
        <authorList>
            <person name="Babu N.S."/>
            <person name="Beckwith C.J."/>
            <person name="Beseler K.G."/>
            <person name="Brison A."/>
            <person name="Carone J.V."/>
            <person name="Caskin T.P."/>
            <person name="Diamond M."/>
            <person name="Durham M.E."/>
            <person name="Foxe J.M."/>
            <person name="Go M."/>
            <person name="Henderson B.A."/>
            <person name="Jones I.B."/>
            <person name="McGettigan J.A."/>
            <person name="Micheletti S.J."/>
            <person name="Nasrallah M.E."/>
            <person name="Ortiz D."/>
            <person name="Piller C.R."/>
            <person name="Privatt S.R."/>
            <person name="Schneider S.L."/>
            <person name="Sharp S."/>
            <person name="Smith T.C."/>
            <person name="Stanton J.D."/>
            <person name="Ullery H.E."/>
            <person name="Wilson R.J."/>
            <person name="Serrano M.G."/>
            <person name="Buck G."/>
            <person name="Lee V."/>
            <person name="Wang Y."/>
            <person name="Carvalho R."/>
            <person name="Voegtly L."/>
            <person name="Shi R."/>
            <person name="Duckworth R."/>
            <person name="Johnson A."/>
            <person name="Loviza R."/>
            <person name="Walstead R."/>
            <person name="Shah Z."/>
            <person name="Kiflezghi M."/>
            <person name="Wade K."/>
            <person name="Ball S.L."/>
            <person name="Bradley K.W."/>
            <person name="Asai D.J."/>
            <person name="Bowman C.A."/>
            <person name="Russell D.A."/>
            <person name="Pope W.H."/>
            <person name="Jacobs-Sera D."/>
            <person name="Hendrix R.W."/>
            <person name="Hatfull G.F."/>
        </authorList>
    </citation>
    <scope>NUCLEOTIDE SEQUENCE [LARGE SCALE GENOMIC DNA]</scope>
    <source>
        <strain evidence="5 6">DSM 27648</strain>
    </source>
</reference>
<evidence type="ECO:0000259" key="4">
    <source>
        <dbReference type="PROSITE" id="PS50893"/>
    </source>
</evidence>
<dbReference type="Pfam" id="PF00005">
    <property type="entry name" value="ABC_tran"/>
    <property type="match status" value="1"/>
</dbReference>
<gene>
    <name evidence="5" type="ORF">AKJ09_01271</name>
</gene>
<evidence type="ECO:0000313" key="6">
    <source>
        <dbReference type="Proteomes" id="UP000064967"/>
    </source>
</evidence>
<dbReference type="InterPro" id="IPR003593">
    <property type="entry name" value="AAA+_ATPase"/>
</dbReference>
<sequence length="247" mass="26578">MLDVRGLTIGWGEVPLIRNITFRVNRGEVFGILGGSGSGKSTLLRFLIGLEPVKTGEIDVAGNGPPNLDDGLPPYGVMFQSGALFGSMNVVENVALPLEEWTDLPPDAIRAIARAKLRIVGLEAAAEKSPAELSGGMRKRAAIARALALEPSLVFLDEPSSGLDPITSAELDELILTLSRALGLTVVVVTHQLDSIFRIADRVLMLDRPSRSVIAIGDPRALRDSDDPRVRDFFNPDAVAERIAREH</sequence>
<feature type="domain" description="ABC transporter" evidence="4">
    <location>
        <begin position="2"/>
        <end position="233"/>
    </location>
</feature>
<evidence type="ECO:0000256" key="1">
    <source>
        <dbReference type="ARBA" id="ARBA00022448"/>
    </source>
</evidence>
<dbReference type="STRING" id="1391654.AKJ09_01271"/>
<accession>A0A0K1PM57</accession>
<keyword evidence="2" id="KW-0547">Nucleotide-binding</keyword>
<dbReference type="InterPro" id="IPR027417">
    <property type="entry name" value="P-loop_NTPase"/>
</dbReference>
<dbReference type="PROSITE" id="PS00211">
    <property type="entry name" value="ABC_TRANSPORTER_1"/>
    <property type="match status" value="1"/>
</dbReference>
<dbReference type="InterPro" id="IPR017871">
    <property type="entry name" value="ABC_transporter-like_CS"/>
</dbReference>
<protein>
    <submittedName>
        <fullName evidence="5">ABC transporter, ATP-binding protein</fullName>
    </submittedName>
</protein>